<evidence type="ECO:0000256" key="4">
    <source>
        <dbReference type="ARBA" id="ARBA00011245"/>
    </source>
</evidence>
<evidence type="ECO:0000256" key="12">
    <source>
        <dbReference type="ARBA" id="ARBA00023244"/>
    </source>
</evidence>
<dbReference type="InterPro" id="IPR058240">
    <property type="entry name" value="rSAM_sf"/>
</dbReference>
<sequence>MPQQSNVSWDLDLIRRYDLSGPRYTSYPTAIQFDSGLTAEQLIASGRETADTNAPLSLYVHIPFCAHVCYYCACNKVITRNRKKAQPYLDTLYQEMEQLSQWYRADRVVNQLHWGGGTPTFISDDQMRELMQALRRNFNLRDDDLGDYSIEIDPREAGHDTLGVLRDIGFNRISLGVQDVNPVVQEAVNRVQPTEQTLAVLERSRALGFKSINMDLIYGLPHQNEQSFADTLETVIAMSPDRLSVFNYAHLPDRFRSQKHIRAEDLPSAEEKLAILQNSINRLLDAGYVYIGMDHFAKPDDELAIAQAEGKLHRNFQGYTTHSDCDLVAMGVSAISQIGNVYYQNEHDIAAYSQAVTQQQHAVKRGVQLNTDDHIRRAVITALICQFELDKRSIAERFAIDFDQYFAEEQDELRQFDADGLIELQPESIRVTPAGRLLIRRICMAFDSYIPKKQHSQNFSRII</sequence>
<keyword evidence="12 15" id="KW-0627">Porphyrin biosynthesis</keyword>
<name>A0ABP3T631_9GAMM</name>
<evidence type="ECO:0000256" key="11">
    <source>
        <dbReference type="ARBA" id="ARBA00023014"/>
    </source>
</evidence>
<evidence type="ECO:0000313" key="18">
    <source>
        <dbReference type="Proteomes" id="UP001499915"/>
    </source>
</evidence>
<comment type="subcellular location">
    <subcellularLocation>
        <location evidence="1 15">Cytoplasm</location>
    </subcellularLocation>
</comment>
<protein>
    <recommendedName>
        <fullName evidence="15">Coproporphyrinogen-III oxidase</fullName>
        <ecNumber evidence="15">1.3.98.3</ecNumber>
    </recommendedName>
</protein>
<dbReference type="SFLD" id="SFLDF00277">
    <property type="entry name" value="oxygen-independent_coproporphy"/>
    <property type="match status" value="1"/>
</dbReference>
<keyword evidence="7 15" id="KW-0949">S-adenosyl-L-methionine</keyword>
<keyword evidence="11 15" id="KW-0411">Iron-sulfur</keyword>
<dbReference type="PANTHER" id="PTHR13932:SF6">
    <property type="entry name" value="OXYGEN-INDEPENDENT COPROPORPHYRINOGEN III OXIDASE"/>
    <property type="match status" value="1"/>
</dbReference>
<keyword evidence="18" id="KW-1185">Reference proteome</keyword>
<evidence type="ECO:0000313" key="17">
    <source>
        <dbReference type="EMBL" id="GAA0683796.1"/>
    </source>
</evidence>
<comment type="similarity">
    <text evidence="3 15">Belongs to the anaerobic coproporphyrinogen-III oxidase family.</text>
</comment>
<keyword evidence="8 15" id="KW-0479">Metal-binding</keyword>
<evidence type="ECO:0000256" key="8">
    <source>
        <dbReference type="ARBA" id="ARBA00022723"/>
    </source>
</evidence>
<dbReference type="InterPro" id="IPR004558">
    <property type="entry name" value="Coprogen_oxidase_HemN"/>
</dbReference>
<dbReference type="InterPro" id="IPR010723">
    <property type="entry name" value="HemN_C"/>
</dbReference>
<comment type="pathway">
    <text evidence="2 15">Porphyrin-containing compound metabolism; protoporphyrin-IX biosynthesis; protoporphyrinogen-IX from coproporphyrinogen-III (AdoMet route): step 1/1.</text>
</comment>
<evidence type="ECO:0000259" key="16">
    <source>
        <dbReference type="PROSITE" id="PS51918"/>
    </source>
</evidence>
<evidence type="ECO:0000256" key="15">
    <source>
        <dbReference type="PIRNR" id="PIRNR000167"/>
    </source>
</evidence>
<organism evidence="17 18">
    <name type="scientific">Marinobacterium maritimum</name>
    <dbReference type="NCBI Taxonomy" id="500162"/>
    <lineage>
        <taxon>Bacteria</taxon>
        <taxon>Pseudomonadati</taxon>
        <taxon>Pseudomonadota</taxon>
        <taxon>Gammaproteobacteria</taxon>
        <taxon>Oceanospirillales</taxon>
        <taxon>Oceanospirillaceae</taxon>
        <taxon>Marinobacterium</taxon>
    </lineage>
</organism>
<evidence type="ECO:0000256" key="5">
    <source>
        <dbReference type="ARBA" id="ARBA00022485"/>
    </source>
</evidence>
<dbReference type="Proteomes" id="UP001499915">
    <property type="component" value="Unassembled WGS sequence"/>
</dbReference>
<dbReference type="InterPro" id="IPR034505">
    <property type="entry name" value="Coproporphyrinogen-III_oxidase"/>
</dbReference>
<dbReference type="SFLD" id="SFLDG01082">
    <property type="entry name" value="B12-binding_domain_containing"/>
    <property type="match status" value="1"/>
</dbReference>
<dbReference type="PANTHER" id="PTHR13932">
    <property type="entry name" value="COPROPORPHYRINIGEN III OXIDASE"/>
    <property type="match status" value="1"/>
</dbReference>
<comment type="cofactor">
    <cofactor evidence="15">
        <name>[4Fe-4S] cluster</name>
        <dbReference type="ChEBI" id="CHEBI:49883"/>
    </cofactor>
    <text evidence="15">Binds 1 [4Fe-4S] cluster. The cluster is coordinated with 3 cysteines and an exchangeable S-adenosyl-L-methionine.</text>
</comment>
<dbReference type="RefSeq" id="WP_343802153.1">
    <property type="nucleotide sequence ID" value="NZ_BAAAET010000001.1"/>
</dbReference>
<dbReference type="EC" id="1.3.98.3" evidence="15"/>
<dbReference type="Gene3D" id="3.80.30.20">
    <property type="entry name" value="tm_1862 like domain"/>
    <property type="match status" value="1"/>
</dbReference>
<evidence type="ECO:0000256" key="3">
    <source>
        <dbReference type="ARBA" id="ARBA00005493"/>
    </source>
</evidence>
<dbReference type="PROSITE" id="PS51918">
    <property type="entry name" value="RADICAL_SAM"/>
    <property type="match status" value="1"/>
</dbReference>
<dbReference type="InterPro" id="IPR006638">
    <property type="entry name" value="Elp3/MiaA/NifB-like_rSAM"/>
</dbReference>
<feature type="domain" description="Radical SAM core" evidence="16">
    <location>
        <begin position="50"/>
        <end position="283"/>
    </location>
</feature>
<dbReference type="InterPro" id="IPR007197">
    <property type="entry name" value="rSAM"/>
</dbReference>
<evidence type="ECO:0000256" key="9">
    <source>
        <dbReference type="ARBA" id="ARBA00023002"/>
    </source>
</evidence>
<comment type="subunit">
    <text evidence="4">Monomer.</text>
</comment>
<dbReference type="SFLD" id="SFLDG01065">
    <property type="entry name" value="anaerobic_coproporphyrinogen-I"/>
    <property type="match status" value="1"/>
</dbReference>
<comment type="caution">
    <text evidence="17">The sequence shown here is derived from an EMBL/GenBank/DDBJ whole genome shotgun (WGS) entry which is preliminary data.</text>
</comment>
<comment type="function">
    <text evidence="13">Involved in the heme biosynthesis. Catalyzes the anaerobic oxidative decarboxylation of propionate groups of rings A and B of coproporphyrinogen III to yield the vinyl groups in protoporphyrinogen IX.</text>
</comment>
<dbReference type="SMART" id="SM00729">
    <property type="entry name" value="Elp3"/>
    <property type="match status" value="1"/>
</dbReference>
<evidence type="ECO:0000256" key="2">
    <source>
        <dbReference type="ARBA" id="ARBA00004785"/>
    </source>
</evidence>
<proteinExistence type="inferred from homology"/>
<dbReference type="NCBIfam" id="TIGR00538">
    <property type="entry name" value="hemN"/>
    <property type="match status" value="1"/>
</dbReference>
<dbReference type="EMBL" id="BAAAET010000001">
    <property type="protein sequence ID" value="GAA0683796.1"/>
    <property type="molecule type" value="Genomic_DNA"/>
</dbReference>
<dbReference type="Pfam" id="PF06969">
    <property type="entry name" value="HemN_C"/>
    <property type="match status" value="1"/>
</dbReference>
<dbReference type="Pfam" id="PF04055">
    <property type="entry name" value="Radical_SAM"/>
    <property type="match status" value="1"/>
</dbReference>
<keyword evidence="10 15" id="KW-0408">Iron</keyword>
<keyword evidence="9 15" id="KW-0560">Oxidoreductase</keyword>
<dbReference type="SUPFAM" id="SSF102114">
    <property type="entry name" value="Radical SAM enzymes"/>
    <property type="match status" value="1"/>
</dbReference>
<keyword evidence="5 15" id="KW-0004">4Fe-4S</keyword>
<dbReference type="CDD" id="cd01335">
    <property type="entry name" value="Radical_SAM"/>
    <property type="match status" value="1"/>
</dbReference>
<evidence type="ECO:0000256" key="13">
    <source>
        <dbReference type="ARBA" id="ARBA00024295"/>
    </source>
</evidence>
<dbReference type="SFLD" id="SFLDS00029">
    <property type="entry name" value="Radical_SAM"/>
    <property type="match status" value="1"/>
</dbReference>
<keyword evidence="6 15" id="KW-0963">Cytoplasm</keyword>
<dbReference type="Gene3D" id="1.10.10.920">
    <property type="match status" value="1"/>
</dbReference>
<evidence type="ECO:0000256" key="1">
    <source>
        <dbReference type="ARBA" id="ARBA00004496"/>
    </source>
</evidence>
<evidence type="ECO:0000256" key="10">
    <source>
        <dbReference type="ARBA" id="ARBA00023004"/>
    </source>
</evidence>
<evidence type="ECO:0000256" key="7">
    <source>
        <dbReference type="ARBA" id="ARBA00022691"/>
    </source>
</evidence>
<dbReference type="PIRSF" id="PIRSF000167">
    <property type="entry name" value="HemN"/>
    <property type="match status" value="1"/>
</dbReference>
<dbReference type="InterPro" id="IPR023404">
    <property type="entry name" value="rSAM_horseshoe"/>
</dbReference>
<evidence type="ECO:0000256" key="14">
    <source>
        <dbReference type="ARBA" id="ARBA00048321"/>
    </source>
</evidence>
<gene>
    <name evidence="17" type="primary">hemN</name>
    <name evidence="17" type="ORF">GCM10009104_06250</name>
</gene>
<reference evidence="18" key="1">
    <citation type="journal article" date="2019" name="Int. J. Syst. Evol. Microbiol.">
        <title>The Global Catalogue of Microorganisms (GCM) 10K type strain sequencing project: providing services to taxonomists for standard genome sequencing and annotation.</title>
        <authorList>
            <consortium name="The Broad Institute Genomics Platform"/>
            <consortium name="The Broad Institute Genome Sequencing Center for Infectious Disease"/>
            <person name="Wu L."/>
            <person name="Ma J."/>
        </authorList>
    </citation>
    <scope>NUCLEOTIDE SEQUENCE [LARGE SCALE GENOMIC DNA]</scope>
    <source>
        <strain evidence="18">JCM 15134</strain>
    </source>
</reference>
<comment type="catalytic activity">
    <reaction evidence="14 15">
        <text>coproporphyrinogen III + 2 S-adenosyl-L-methionine = protoporphyrinogen IX + 2 5'-deoxyadenosine + 2 L-methionine + 2 CO2</text>
        <dbReference type="Rhea" id="RHEA:15425"/>
        <dbReference type="ChEBI" id="CHEBI:16526"/>
        <dbReference type="ChEBI" id="CHEBI:17319"/>
        <dbReference type="ChEBI" id="CHEBI:57307"/>
        <dbReference type="ChEBI" id="CHEBI:57309"/>
        <dbReference type="ChEBI" id="CHEBI:57844"/>
        <dbReference type="ChEBI" id="CHEBI:59789"/>
        <dbReference type="EC" id="1.3.98.3"/>
    </reaction>
</comment>
<accession>A0ABP3T631</accession>
<evidence type="ECO:0000256" key="6">
    <source>
        <dbReference type="ARBA" id="ARBA00022490"/>
    </source>
</evidence>